<comment type="caution">
    <text evidence="11">The sequence shown here is derived from an EMBL/GenBank/DDBJ whole genome shotgun (WGS) entry which is preliminary data.</text>
</comment>
<comment type="catalytic activity">
    <reaction evidence="9 10">
        <text>D-gluconate + ATP = 6-phospho-D-gluconate + ADP + H(+)</text>
        <dbReference type="Rhea" id="RHEA:19433"/>
        <dbReference type="ChEBI" id="CHEBI:15378"/>
        <dbReference type="ChEBI" id="CHEBI:18391"/>
        <dbReference type="ChEBI" id="CHEBI:30616"/>
        <dbReference type="ChEBI" id="CHEBI:58759"/>
        <dbReference type="ChEBI" id="CHEBI:456216"/>
        <dbReference type="EC" id="2.7.1.12"/>
    </reaction>
</comment>
<evidence type="ECO:0000313" key="11">
    <source>
        <dbReference type="EMBL" id="PWG18385.1"/>
    </source>
</evidence>
<dbReference type="PANTHER" id="PTHR43442">
    <property type="entry name" value="GLUCONOKINASE-RELATED"/>
    <property type="match status" value="1"/>
</dbReference>
<evidence type="ECO:0000256" key="6">
    <source>
        <dbReference type="ARBA" id="ARBA00022777"/>
    </source>
</evidence>
<keyword evidence="5 10" id="KW-0547">Nucleotide-binding</keyword>
<dbReference type="SUPFAM" id="SSF52540">
    <property type="entry name" value="P-loop containing nucleoside triphosphate hydrolases"/>
    <property type="match status" value="1"/>
</dbReference>
<evidence type="ECO:0000256" key="10">
    <source>
        <dbReference type="RuleBase" id="RU363066"/>
    </source>
</evidence>
<dbReference type="RefSeq" id="WP_109385375.1">
    <property type="nucleotide sequence ID" value="NZ_QETF01000001.1"/>
</dbReference>
<proteinExistence type="inferred from homology"/>
<evidence type="ECO:0000256" key="4">
    <source>
        <dbReference type="ARBA" id="ARBA00022679"/>
    </source>
</evidence>
<gene>
    <name evidence="11" type="ORF">DFK10_00175</name>
</gene>
<sequence>MQERDAKLLVMGVSGSGKSTIGAALAQRLGAAFIDADDLHPEENVAAMAAGLPLTDDMRWPWLDACAAAMQDAGAIVLACSALRRAYRDRLRAAVPGLQLVYPRADRALIEGRMSARKDHFMPVSLLDSQFATLEPPGADETPISVSVAPPVPEIVDRIIARLTA</sequence>
<evidence type="ECO:0000256" key="7">
    <source>
        <dbReference type="ARBA" id="ARBA00022840"/>
    </source>
</evidence>
<evidence type="ECO:0000256" key="8">
    <source>
        <dbReference type="ARBA" id="ARBA00023064"/>
    </source>
</evidence>
<protein>
    <recommendedName>
        <fullName evidence="3 10">Gluconokinase</fullName>
        <ecNumber evidence="3 10">2.7.1.12</ecNumber>
    </recommendedName>
</protein>
<dbReference type="PANTHER" id="PTHR43442:SF3">
    <property type="entry name" value="GLUCONOKINASE-RELATED"/>
    <property type="match status" value="1"/>
</dbReference>
<reference evidence="12" key="1">
    <citation type="submission" date="2018-05" db="EMBL/GenBank/DDBJ databases">
        <authorList>
            <person name="Du Z."/>
            <person name="Wang X."/>
        </authorList>
    </citation>
    <scope>NUCLEOTIDE SEQUENCE [LARGE SCALE GENOMIC DNA]</scope>
    <source>
        <strain evidence="12">WDS4C29</strain>
    </source>
</reference>
<comment type="similarity">
    <text evidence="2 10">Belongs to the gluconokinase GntK/GntV family.</text>
</comment>
<organism evidence="11 12">
    <name type="scientific">Salibaculum griseiflavum</name>
    <dbReference type="NCBI Taxonomy" id="1914409"/>
    <lineage>
        <taxon>Bacteria</taxon>
        <taxon>Pseudomonadati</taxon>
        <taxon>Pseudomonadota</taxon>
        <taxon>Alphaproteobacteria</taxon>
        <taxon>Rhodobacterales</taxon>
        <taxon>Roseobacteraceae</taxon>
        <taxon>Salibaculum</taxon>
    </lineage>
</organism>
<dbReference type="OrthoDB" id="9795716at2"/>
<dbReference type="GO" id="GO:0005524">
    <property type="term" value="F:ATP binding"/>
    <property type="evidence" value="ECO:0007669"/>
    <property type="project" value="UniProtKB-KW"/>
</dbReference>
<dbReference type="Proteomes" id="UP000245293">
    <property type="component" value="Unassembled WGS sequence"/>
</dbReference>
<keyword evidence="7 10" id="KW-0067">ATP-binding</keyword>
<accession>A0A2V1P7E2</accession>
<evidence type="ECO:0000313" key="12">
    <source>
        <dbReference type="Proteomes" id="UP000245293"/>
    </source>
</evidence>
<evidence type="ECO:0000256" key="9">
    <source>
        <dbReference type="ARBA" id="ARBA00048090"/>
    </source>
</evidence>
<dbReference type="EMBL" id="QETF01000001">
    <property type="protein sequence ID" value="PWG18385.1"/>
    <property type="molecule type" value="Genomic_DNA"/>
</dbReference>
<dbReference type="GO" id="GO:0005737">
    <property type="term" value="C:cytoplasm"/>
    <property type="evidence" value="ECO:0007669"/>
    <property type="project" value="TreeGrafter"/>
</dbReference>
<dbReference type="CDD" id="cd02021">
    <property type="entry name" value="GntK"/>
    <property type="match status" value="1"/>
</dbReference>
<keyword evidence="6 10" id="KW-0418">Kinase</keyword>
<dbReference type="InterPro" id="IPR027417">
    <property type="entry name" value="P-loop_NTPase"/>
</dbReference>
<dbReference type="Gene3D" id="3.40.50.300">
    <property type="entry name" value="P-loop containing nucleotide triphosphate hydrolases"/>
    <property type="match status" value="1"/>
</dbReference>
<keyword evidence="4 10" id="KW-0808">Transferase</keyword>
<dbReference type="FunFam" id="3.40.50.300:FF:000522">
    <property type="entry name" value="Gluconokinase"/>
    <property type="match status" value="1"/>
</dbReference>
<dbReference type="GO" id="GO:0046316">
    <property type="term" value="F:gluconokinase activity"/>
    <property type="evidence" value="ECO:0007669"/>
    <property type="project" value="UniProtKB-EC"/>
</dbReference>
<dbReference type="EC" id="2.7.1.12" evidence="3 10"/>
<dbReference type="GO" id="GO:0019521">
    <property type="term" value="P:D-gluconate metabolic process"/>
    <property type="evidence" value="ECO:0007669"/>
    <property type="project" value="UniProtKB-KW"/>
</dbReference>
<evidence type="ECO:0000256" key="1">
    <source>
        <dbReference type="ARBA" id="ARBA00004761"/>
    </source>
</evidence>
<evidence type="ECO:0000256" key="3">
    <source>
        <dbReference type="ARBA" id="ARBA00012054"/>
    </source>
</evidence>
<comment type="pathway">
    <text evidence="1">Carbohydrate acid metabolism.</text>
</comment>
<dbReference type="NCBIfam" id="TIGR01313">
    <property type="entry name" value="therm_gnt_kin"/>
    <property type="match status" value="1"/>
</dbReference>
<keyword evidence="8" id="KW-0311">Gluconate utilization</keyword>
<evidence type="ECO:0000256" key="5">
    <source>
        <dbReference type="ARBA" id="ARBA00022741"/>
    </source>
</evidence>
<dbReference type="Pfam" id="PF13671">
    <property type="entry name" value="AAA_33"/>
    <property type="match status" value="1"/>
</dbReference>
<name>A0A2V1P7E2_9RHOB</name>
<dbReference type="AlphaFoldDB" id="A0A2V1P7E2"/>
<dbReference type="InterPro" id="IPR006001">
    <property type="entry name" value="Therm_gnt_kin"/>
</dbReference>
<keyword evidence="12" id="KW-1185">Reference proteome</keyword>
<evidence type="ECO:0000256" key="2">
    <source>
        <dbReference type="ARBA" id="ARBA00008420"/>
    </source>
</evidence>